<gene>
    <name evidence="6" type="ORF">KSZ_75280</name>
</gene>
<dbReference type="Gene3D" id="3.40.47.10">
    <property type="match status" value="2"/>
</dbReference>
<keyword evidence="2 4" id="KW-0808">Transferase</keyword>
<dbReference type="InterPro" id="IPR014030">
    <property type="entry name" value="Ketoacyl_synth_N"/>
</dbReference>
<evidence type="ECO:0000256" key="2">
    <source>
        <dbReference type="ARBA" id="ARBA00022679"/>
    </source>
</evidence>
<evidence type="ECO:0000313" key="7">
    <source>
        <dbReference type="Proteomes" id="UP000635565"/>
    </source>
</evidence>
<sequence>MPKQHEPIVITGLGAVSPCGLGAEAVWSALEKGERRGEVTEQGAPGEQPVQCLKVGEWRPADLLGKRGLQYLRPSTQFLLGASVLAVREAGLADGVAQPDDLGITIGCNLVGLQSISDYDYTAVKEGPQYVSPMEAPNTLANAPASHLAIRLKARAFNTTIATGQCAGLDTLGYAAKALYESRARQVVAGAVEELSSAALWVYRNSQVLPLERLEDVGRPFDPLSSGWLPGEGAAVLVLERQNEALERGAHPLAELAGWSSGFAPLQTTEKRASVLVRVARQALAVAGLTPADVDVVVSGANGLQAQDQAEALALRDLLPKQSGVCVTAVKGTLGETYGASGLFQALAATSIINRGIVPPTIGGDRQQEAAVNISTDARNWFGSKQGTVLLLAQDLFGSTSAVVLRGCQ</sequence>
<dbReference type="InterPro" id="IPR014031">
    <property type="entry name" value="Ketoacyl_synth_C"/>
</dbReference>
<dbReference type="InterPro" id="IPR020841">
    <property type="entry name" value="PKS_Beta-ketoAc_synthase_dom"/>
</dbReference>
<name>A0ABQ3VTB7_9CHLR</name>
<dbReference type="InterPro" id="IPR000794">
    <property type="entry name" value="Beta-ketoacyl_synthase"/>
</dbReference>
<evidence type="ECO:0000313" key="6">
    <source>
        <dbReference type="EMBL" id="GHO89522.1"/>
    </source>
</evidence>
<keyword evidence="3" id="KW-0012">Acyltransferase</keyword>
<reference evidence="6 7" key="1">
    <citation type="journal article" date="2021" name="Int. J. Syst. Evol. Microbiol.">
        <title>Reticulibacter mediterranei gen. nov., sp. nov., within the new family Reticulibacteraceae fam. nov., and Ktedonospora formicarum gen. nov., sp. nov., Ktedonobacter robiniae sp. nov., Dictyobacter formicarum sp. nov. and Dictyobacter arantiisoli sp. nov., belonging to the class Ktedonobacteria.</title>
        <authorList>
            <person name="Yabe S."/>
            <person name="Zheng Y."/>
            <person name="Wang C.M."/>
            <person name="Sakai Y."/>
            <person name="Abe K."/>
            <person name="Yokota A."/>
            <person name="Donadio S."/>
            <person name="Cavaletti L."/>
            <person name="Monciardini P."/>
        </authorList>
    </citation>
    <scope>NUCLEOTIDE SEQUENCE [LARGE SCALE GENOMIC DNA]</scope>
    <source>
        <strain evidence="6 7">SOSP1-9</strain>
    </source>
</reference>
<evidence type="ECO:0000256" key="4">
    <source>
        <dbReference type="RuleBase" id="RU003694"/>
    </source>
</evidence>
<dbReference type="Proteomes" id="UP000635565">
    <property type="component" value="Unassembled WGS sequence"/>
</dbReference>
<organism evidence="6 7">
    <name type="scientific">Dictyobacter formicarum</name>
    <dbReference type="NCBI Taxonomy" id="2778368"/>
    <lineage>
        <taxon>Bacteria</taxon>
        <taxon>Bacillati</taxon>
        <taxon>Chloroflexota</taxon>
        <taxon>Ktedonobacteria</taxon>
        <taxon>Ktedonobacterales</taxon>
        <taxon>Dictyobacteraceae</taxon>
        <taxon>Dictyobacter</taxon>
    </lineage>
</organism>
<proteinExistence type="inferred from homology"/>
<dbReference type="SMART" id="SM00825">
    <property type="entry name" value="PKS_KS"/>
    <property type="match status" value="1"/>
</dbReference>
<comment type="caution">
    <text evidence="6">The sequence shown here is derived from an EMBL/GenBank/DDBJ whole genome shotgun (WGS) entry which is preliminary data.</text>
</comment>
<dbReference type="InterPro" id="IPR016039">
    <property type="entry name" value="Thiolase-like"/>
</dbReference>
<dbReference type="SUPFAM" id="SSF53901">
    <property type="entry name" value="Thiolase-like"/>
    <property type="match status" value="2"/>
</dbReference>
<feature type="domain" description="Ketosynthase family 3 (KS3)" evidence="5">
    <location>
        <begin position="5"/>
        <end position="393"/>
    </location>
</feature>
<comment type="similarity">
    <text evidence="1 4">Belongs to the thiolase-like superfamily. Beta-ketoacyl-ACP synthases family.</text>
</comment>
<evidence type="ECO:0000256" key="3">
    <source>
        <dbReference type="ARBA" id="ARBA00023315"/>
    </source>
</evidence>
<dbReference type="RefSeq" id="WP_201367092.1">
    <property type="nucleotide sequence ID" value="NZ_BNJJ01000039.1"/>
</dbReference>
<evidence type="ECO:0000259" key="5">
    <source>
        <dbReference type="PROSITE" id="PS52004"/>
    </source>
</evidence>
<dbReference type="PROSITE" id="PS52004">
    <property type="entry name" value="KS3_2"/>
    <property type="match status" value="1"/>
</dbReference>
<dbReference type="Pfam" id="PF00109">
    <property type="entry name" value="ketoacyl-synt"/>
    <property type="match status" value="1"/>
</dbReference>
<keyword evidence="7" id="KW-1185">Reference proteome</keyword>
<dbReference type="PANTHER" id="PTHR11712">
    <property type="entry name" value="POLYKETIDE SYNTHASE-RELATED"/>
    <property type="match status" value="1"/>
</dbReference>
<accession>A0ABQ3VTB7</accession>
<dbReference type="PANTHER" id="PTHR11712:SF322">
    <property type="entry name" value="POLYKETIDE BETA-KETOACYL SYNTHASE 2-RELATED"/>
    <property type="match status" value="1"/>
</dbReference>
<dbReference type="Pfam" id="PF02801">
    <property type="entry name" value="Ketoacyl-synt_C"/>
    <property type="match status" value="1"/>
</dbReference>
<dbReference type="EMBL" id="BNJJ01000039">
    <property type="protein sequence ID" value="GHO89522.1"/>
    <property type="molecule type" value="Genomic_DNA"/>
</dbReference>
<evidence type="ECO:0000256" key="1">
    <source>
        <dbReference type="ARBA" id="ARBA00008467"/>
    </source>
</evidence>
<protein>
    <submittedName>
        <fullName evidence="6">Beta-ketoacyl-[acyl-carrier-protein] synthase II</fullName>
    </submittedName>
</protein>